<reference evidence="1" key="1">
    <citation type="journal article" date="2021" name="PeerJ">
        <title>Extensive microbial diversity within the chicken gut microbiome revealed by metagenomics and culture.</title>
        <authorList>
            <person name="Gilroy R."/>
            <person name="Ravi A."/>
            <person name="Getino M."/>
            <person name="Pursley I."/>
            <person name="Horton D.L."/>
            <person name="Alikhan N.F."/>
            <person name="Baker D."/>
            <person name="Gharbi K."/>
            <person name="Hall N."/>
            <person name="Watson M."/>
            <person name="Adriaenssens E.M."/>
            <person name="Foster-Nyarko E."/>
            <person name="Jarju S."/>
            <person name="Secka A."/>
            <person name="Antonio M."/>
            <person name="Oren A."/>
            <person name="Chaudhuri R.R."/>
            <person name="La Ragione R."/>
            <person name="Hildebrand F."/>
            <person name="Pallen M.J."/>
        </authorList>
    </citation>
    <scope>NUCLEOTIDE SEQUENCE</scope>
    <source>
        <strain evidence="1">CHK195-9823</strain>
    </source>
</reference>
<gene>
    <name evidence="1" type="ORF">H9747_11910</name>
</gene>
<comment type="caution">
    <text evidence="1">The sequence shown here is derived from an EMBL/GenBank/DDBJ whole genome shotgun (WGS) entry which is preliminary data.</text>
</comment>
<name>A0A9D1PEK2_9FIRM</name>
<sequence length="57" mass="6403">MKNNDKLKAVRYNERIPGRIVRAPGTKQSPGIVVGAFAPNIKEKESLDQKQKRRTGI</sequence>
<protein>
    <submittedName>
        <fullName evidence="1">Uncharacterized protein</fullName>
    </submittedName>
</protein>
<evidence type="ECO:0000313" key="1">
    <source>
        <dbReference type="EMBL" id="HIV39678.1"/>
    </source>
</evidence>
<dbReference type="EMBL" id="DXIQ01000079">
    <property type="protein sequence ID" value="HIV39678.1"/>
    <property type="molecule type" value="Genomic_DNA"/>
</dbReference>
<dbReference type="Proteomes" id="UP000886814">
    <property type="component" value="Unassembled WGS sequence"/>
</dbReference>
<dbReference type="AlphaFoldDB" id="A0A9D1PEK2"/>
<reference evidence="1" key="2">
    <citation type="submission" date="2021-04" db="EMBL/GenBank/DDBJ databases">
        <authorList>
            <person name="Gilroy R."/>
        </authorList>
    </citation>
    <scope>NUCLEOTIDE SEQUENCE</scope>
    <source>
        <strain evidence="1">CHK195-9823</strain>
    </source>
</reference>
<accession>A0A9D1PEK2</accession>
<organism evidence="1 2">
    <name type="scientific">Candidatus Blautia stercorigallinarum</name>
    <dbReference type="NCBI Taxonomy" id="2838501"/>
    <lineage>
        <taxon>Bacteria</taxon>
        <taxon>Bacillati</taxon>
        <taxon>Bacillota</taxon>
        <taxon>Clostridia</taxon>
        <taxon>Lachnospirales</taxon>
        <taxon>Lachnospiraceae</taxon>
        <taxon>Blautia</taxon>
    </lineage>
</organism>
<evidence type="ECO:0000313" key="2">
    <source>
        <dbReference type="Proteomes" id="UP000886814"/>
    </source>
</evidence>
<proteinExistence type="predicted"/>